<organism evidence="2 3">
    <name type="scientific">Kwoniella mangroviensis CBS 10435</name>
    <dbReference type="NCBI Taxonomy" id="1331196"/>
    <lineage>
        <taxon>Eukaryota</taxon>
        <taxon>Fungi</taxon>
        <taxon>Dikarya</taxon>
        <taxon>Basidiomycota</taxon>
        <taxon>Agaricomycotina</taxon>
        <taxon>Tremellomycetes</taxon>
        <taxon>Tremellales</taxon>
        <taxon>Cryptococcaceae</taxon>
        <taxon>Kwoniella</taxon>
    </lineage>
</organism>
<protein>
    <submittedName>
        <fullName evidence="2">Uncharacterized protein</fullName>
    </submittedName>
</protein>
<evidence type="ECO:0000313" key="3">
    <source>
        <dbReference type="Proteomes" id="UP000092583"/>
    </source>
</evidence>
<dbReference type="Proteomes" id="UP000092583">
    <property type="component" value="Unassembled WGS sequence"/>
</dbReference>
<proteinExistence type="predicted"/>
<name>A0A1B9IJR8_9TREE</name>
<feature type="compositionally biased region" description="Low complexity" evidence="1">
    <location>
        <begin position="1"/>
        <end position="16"/>
    </location>
</feature>
<evidence type="ECO:0000256" key="1">
    <source>
        <dbReference type="SAM" id="MobiDB-lite"/>
    </source>
</evidence>
<keyword evidence="3" id="KW-1185">Reference proteome</keyword>
<feature type="region of interest" description="Disordered" evidence="1">
    <location>
        <begin position="1"/>
        <end position="61"/>
    </location>
</feature>
<evidence type="ECO:0000313" key="2">
    <source>
        <dbReference type="EMBL" id="OCF55631.1"/>
    </source>
</evidence>
<feature type="compositionally biased region" description="Polar residues" evidence="1">
    <location>
        <begin position="26"/>
        <end position="36"/>
    </location>
</feature>
<sequence length="77" mass="8155">MPDHSTSTSTSAASDAPKVRDFACFDNTSAQAQGNERQADPSGSPASGGSGDTINHFSNDSSLNMKSWYYCEEPDSM</sequence>
<reference evidence="2 3" key="1">
    <citation type="submission" date="2013-07" db="EMBL/GenBank/DDBJ databases">
        <title>The Genome Sequence of Kwoniella mangroviensis CBS10435.</title>
        <authorList>
            <consortium name="The Broad Institute Genome Sequencing Platform"/>
            <person name="Cuomo C."/>
            <person name="Litvintseva A."/>
            <person name="Chen Y."/>
            <person name="Heitman J."/>
            <person name="Sun S."/>
            <person name="Springer D."/>
            <person name="Dromer F."/>
            <person name="Young S.K."/>
            <person name="Zeng Q."/>
            <person name="Gargeya S."/>
            <person name="Fitzgerald M."/>
            <person name="Abouelleil A."/>
            <person name="Alvarado L."/>
            <person name="Berlin A.M."/>
            <person name="Chapman S.B."/>
            <person name="Dewar J."/>
            <person name="Goldberg J."/>
            <person name="Griggs A."/>
            <person name="Gujja S."/>
            <person name="Hansen M."/>
            <person name="Howarth C."/>
            <person name="Imamovic A."/>
            <person name="Larimer J."/>
            <person name="McCowan C."/>
            <person name="Murphy C."/>
            <person name="Pearson M."/>
            <person name="Priest M."/>
            <person name="Roberts A."/>
            <person name="Saif S."/>
            <person name="Shea T."/>
            <person name="Sykes S."/>
            <person name="Wortman J."/>
            <person name="Nusbaum C."/>
            <person name="Birren B."/>
        </authorList>
    </citation>
    <scope>NUCLEOTIDE SEQUENCE [LARGE SCALE GENOMIC DNA]</scope>
    <source>
        <strain evidence="2 3">CBS 10435</strain>
    </source>
</reference>
<gene>
    <name evidence="2" type="ORF">L486_07116</name>
</gene>
<accession>A0A1B9IJR8</accession>
<dbReference type="AlphaFoldDB" id="A0A1B9IJR8"/>
<dbReference type="EMBL" id="KI669466">
    <property type="protein sequence ID" value="OCF55631.1"/>
    <property type="molecule type" value="Genomic_DNA"/>
</dbReference>
<reference evidence="3" key="2">
    <citation type="submission" date="2013-12" db="EMBL/GenBank/DDBJ databases">
        <title>Evolution of pathogenesis and genome organization in the Tremellales.</title>
        <authorList>
            <person name="Cuomo C."/>
            <person name="Litvintseva A."/>
            <person name="Heitman J."/>
            <person name="Chen Y."/>
            <person name="Sun S."/>
            <person name="Springer D."/>
            <person name="Dromer F."/>
            <person name="Young S."/>
            <person name="Zeng Q."/>
            <person name="Chapman S."/>
            <person name="Gujja S."/>
            <person name="Saif S."/>
            <person name="Birren B."/>
        </authorList>
    </citation>
    <scope>NUCLEOTIDE SEQUENCE [LARGE SCALE GENOMIC DNA]</scope>
    <source>
        <strain evidence="3">CBS 10435</strain>
    </source>
</reference>